<keyword evidence="7 9" id="KW-0460">Magnesium</keyword>
<evidence type="ECO:0000256" key="8">
    <source>
        <dbReference type="ARBA" id="ARBA00023118"/>
    </source>
</evidence>
<evidence type="ECO:0000256" key="3">
    <source>
        <dbReference type="ARBA" id="ARBA00022722"/>
    </source>
</evidence>
<evidence type="ECO:0000256" key="9">
    <source>
        <dbReference type="HAMAP-Rule" id="MF_01471"/>
    </source>
</evidence>
<dbReference type="Gene3D" id="3.30.70.240">
    <property type="match status" value="1"/>
</dbReference>
<dbReference type="Proteomes" id="UP000075766">
    <property type="component" value="Unassembled WGS sequence"/>
</dbReference>
<dbReference type="Pfam" id="PF09827">
    <property type="entry name" value="CRISPR_Cas2"/>
    <property type="match status" value="1"/>
</dbReference>
<comment type="cofactor">
    <cofactor evidence="1 9">
        <name>Mg(2+)</name>
        <dbReference type="ChEBI" id="CHEBI:18420"/>
    </cofactor>
</comment>
<dbReference type="EC" id="3.1.-.-" evidence="9"/>
<dbReference type="PANTHER" id="PTHR34405:SF3">
    <property type="entry name" value="CRISPR-ASSOCIATED ENDORIBONUCLEASE CAS2 3"/>
    <property type="match status" value="1"/>
</dbReference>
<evidence type="ECO:0000256" key="6">
    <source>
        <dbReference type="ARBA" id="ARBA00022801"/>
    </source>
</evidence>
<evidence type="ECO:0000313" key="10">
    <source>
        <dbReference type="EMBL" id="KXX64812.1"/>
    </source>
</evidence>
<keyword evidence="8 9" id="KW-0051">Antiviral defense</keyword>
<dbReference type="PANTHER" id="PTHR34405">
    <property type="entry name" value="CRISPR-ASSOCIATED ENDORIBONUCLEASE CAS2"/>
    <property type="match status" value="1"/>
</dbReference>
<evidence type="ECO:0000256" key="1">
    <source>
        <dbReference type="ARBA" id="ARBA00001946"/>
    </source>
</evidence>
<keyword evidence="11" id="KW-1185">Reference proteome</keyword>
<keyword evidence="3 9" id="KW-0540">Nuclease</keyword>
<sequence length="94" mass="10766">MSQRQLFIAAYDISSDERLREALLVLKGYASGCQESVFECFLTHAERRDLLVAVDGILDPEEDRFVLIRLDPRGKVRARGRAVVPRDPPWFYVG</sequence>
<dbReference type="EMBL" id="LSYU01000044">
    <property type="protein sequence ID" value="KXX64812.1"/>
    <property type="molecule type" value="Genomic_DNA"/>
</dbReference>
<comment type="similarity">
    <text evidence="2 9">Belongs to the CRISPR-associated endoribonuclease Cas2 protein family.</text>
</comment>
<dbReference type="RefSeq" id="WP_062274351.1">
    <property type="nucleotide sequence ID" value="NZ_LSYU01000044.1"/>
</dbReference>
<keyword evidence="5 9" id="KW-0255">Endonuclease</keyword>
<proteinExistence type="inferred from homology"/>
<evidence type="ECO:0000256" key="5">
    <source>
        <dbReference type="ARBA" id="ARBA00022759"/>
    </source>
</evidence>
<name>A0ABR5VI86_MARGR</name>
<keyword evidence="6 9" id="KW-0378">Hydrolase</keyword>
<dbReference type="InterPro" id="IPR019199">
    <property type="entry name" value="Virulence_VapD/CRISPR_Cas2"/>
</dbReference>
<comment type="caution">
    <text evidence="10">The sequence shown here is derived from an EMBL/GenBank/DDBJ whole genome shotgun (WGS) entry which is preliminary data.</text>
</comment>
<comment type="function">
    <text evidence="9">CRISPR (clustered regularly interspaced short palindromic repeat), is an adaptive immune system that provides protection against mobile genetic elements (viruses, transposable elements and conjugative plasmids). CRISPR clusters contain sequences complementary to antecedent mobile elements and target invading nucleic acids. CRISPR clusters are transcribed and processed into CRISPR RNA (crRNA). Functions as a ssRNA-specific endoribonuclease. Involved in the integration of spacer DNA into the CRISPR cassette.</text>
</comment>
<dbReference type="HAMAP" id="MF_01471">
    <property type="entry name" value="Cas2"/>
    <property type="match status" value="1"/>
</dbReference>
<evidence type="ECO:0000256" key="7">
    <source>
        <dbReference type="ARBA" id="ARBA00022842"/>
    </source>
</evidence>
<evidence type="ECO:0000256" key="4">
    <source>
        <dbReference type="ARBA" id="ARBA00022723"/>
    </source>
</evidence>
<dbReference type="SUPFAM" id="SSF143430">
    <property type="entry name" value="TTP0101/SSO1404-like"/>
    <property type="match status" value="1"/>
</dbReference>
<protein>
    <recommendedName>
        <fullName evidence="9">CRISPR-associated endoribonuclease Cas2</fullName>
        <ecNumber evidence="9">3.1.-.-</ecNumber>
    </recommendedName>
</protein>
<evidence type="ECO:0000256" key="2">
    <source>
        <dbReference type="ARBA" id="ARBA00009959"/>
    </source>
</evidence>
<evidence type="ECO:0000313" key="11">
    <source>
        <dbReference type="Proteomes" id="UP000075766"/>
    </source>
</evidence>
<reference evidence="10 11" key="1">
    <citation type="submission" date="2016-02" db="EMBL/GenBank/DDBJ databases">
        <title>Genome sequence of Marichromatium gracile YL-28, a purple sulfur bacterium.</title>
        <authorList>
            <person name="Zhao C."/>
            <person name="Hong X."/>
            <person name="Chen S."/>
            <person name="Yang S."/>
        </authorList>
    </citation>
    <scope>NUCLEOTIDE SEQUENCE [LARGE SCALE GENOMIC DNA]</scope>
    <source>
        <strain evidence="10 11">YL28</strain>
    </source>
</reference>
<gene>
    <name evidence="9" type="primary">cas2</name>
    <name evidence="10" type="ORF">AY586_01655</name>
</gene>
<feature type="binding site" evidence="9">
    <location>
        <position position="12"/>
    </location>
    <ligand>
        <name>Mg(2+)</name>
        <dbReference type="ChEBI" id="CHEBI:18420"/>
        <note>catalytic</note>
    </ligand>
</feature>
<keyword evidence="4 9" id="KW-0479">Metal-binding</keyword>
<accession>A0ABR5VI86</accession>
<comment type="subunit">
    <text evidence="9">Homodimer, forms a heterotetramer with a Cas1 homodimer.</text>
</comment>
<dbReference type="CDD" id="cd09725">
    <property type="entry name" value="Cas2_I_II_III"/>
    <property type="match status" value="1"/>
</dbReference>
<dbReference type="InterPro" id="IPR021127">
    <property type="entry name" value="CRISPR_associated_Cas2"/>
</dbReference>
<organism evidence="10 11">
    <name type="scientific">Marichromatium gracile</name>
    <name type="common">Chromatium gracile</name>
    <dbReference type="NCBI Taxonomy" id="1048"/>
    <lineage>
        <taxon>Bacteria</taxon>
        <taxon>Pseudomonadati</taxon>
        <taxon>Pseudomonadota</taxon>
        <taxon>Gammaproteobacteria</taxon>
        <taxon>Chromatiales</taxon>
        <taxon>Chromatiaceae</taxon>
        <taxon>Marichromatium</taxon>
    </lineage>
</organism>